<keyword evidence="2" id="KW-1185">Reference proteome</keyword>
<dbReference type="Proteomes" id="UP000017836">
    <property type="component" value="Unassembled WGS sequence"/>
</dbReference>
<dbReference type="AlphaFoldDB" id="W1PJL2"/>
<dbReference type="EMBL" id="KI393609">
    <property type="protein sequence ID" value="ERN07929.1"/>
    <property type="molecule type" value="Genomic_DNA"/>
</dbReference>
<dbReference type="Gramene" id="ERN07929">
    <property type="protein sequence ID" value="ERN07929"/>
    <property type="gene ID" value="AMTR_s00012p00241320"/>
</dbReference>
<proteinExistence type="predicted"/>
<reference evidence="2" key="1">
    <citation type="journal article" date="2013" name="Science">
        <title>The Amborella genome and the evolution of flowering plants.</title>
        <authorList>
            <consortium name="Amborella Genome Project"/>
        </authorList>
    </citation>
    <scope>NUCLEOTIDE SEQUENCE [LARGE SCALE GENOMIC DNA]</scope>
</reference>
<sequence>MGMEIGGIVELECNRKGPLPSYFGEGWQGDDHRWNKVVSRGICEIIKGLKKKERRVVEEGDAGGLEWLWAALAVGIVVLPEVETVWGSEPVEISPSVSDWEVEEAEATK</sequence>
<dbReference type="HOGENOM" id="CLU_2187449_0_0_1"/>
<gene>
    <name evidence="1" type="ORF">AMTR_s00012p00241320</name>
</gene>
<evidence type="ECO:0000313" key="1">
    <source>
        <dbReference type="EMBL" id="ERN07929.1"/>
    </source>
</evidence>
<organism evidence="1 2">
    <name type="scientific">Amborella trichopoda</name>
    <dbReference type="NCBI Taxonomy" id="13333"/>
    <lineage>
        <taxon>Eukaryota</taxon>
        <taxon>Viridiplantae</taxon>
        <taxon>Streptophyta</taxon>
        <taxon>Embryophyta</taxon>
        <taxon>Tracheophyta</taxon>
        <taxon>Spermatophyta</taxon>
        <taxon>Magnoliopsida</taxon>
        <taxon>Amborellales</taxon>
        <taxon>Amborellaceae</taxon>
        <taxon>Amborella</taxon>
    </lineage>
</organism>
<evidence type="ECO:0000313" key="2">
    <source>
        <dbReference type="Proteomes" id="UP000017836"/>
    </source>
</evidence>
<accession>W1PJL2</accession>
<protein>
    <submittedName>
        <fullName evidence="1">Uncharacterized protein</fullName>
    </submittedName>
</protein>
<name>W1PJL2_AMBTC</name>